<feature type="transmembrane region" description="Helical" evidence="10">
    <location>
        <begin position="213"/>
        <end position="231"/>
    </location>
</feature>
<dbReference type="Proteomes" id="UP000515124">
    <property type="component" value="Unplaced"/>
</dbReference>
<evidence type="ECO:0000256" key="7">
    <source>
        <dbReference type="ARBA" id="ARBA00022989"/>
    </source>
</evidence>
<name>A0A6P5TNK5_PRUAV</name>
<reference evidence="14" key="1">
    <citation type="submission" date="2025-08" db="UniProtKB">
        <authorList>
            <consortium name="RefSeq"/>
        </authorList>
    </citation>
    <scope>IDENTIFICATION</scope>
</reference>
<protein>
    <recommendedName>
        <fullName evidence="10">Potassium transporter</fullName>
    </recommendedName>
</protein>
<keyword evidence="8 10" id="KW-0406">Ion transport</keyword>
<gene>
    <name evidence="14" type="primary">LOC110768995</name>
</gene>
<keyword evidence="4 10" id="KW-0633">Potassium transport</keyword>
<evidence type="ECO:0000256" key="3">
    <source>
        <dbReference type="ARBA" id="ARBA00022448"/>
    </source>
</evidence>
<dbReference type="NCBIfam" id="TIGR00794">
    <property type="entry name" value="kup"/>
    <property type="match status" value="1"/>
</dbReference>
<accession>A0A6P5TNK5</accession>
<evidence type="ECO:0000256" key="6">
    <source>
        <dbReference type="ARBA" id="ARBA00022958"/>
    </source>
</evidence>
<feature type="transmembrane region" description="Helical" evidence="10">
    <location>
        <begin position="285"/>
        <end position="305"/>
    </location>
</feature>
<feature type="transmembrane region" description="Helical" evidence="10">
    <location>
        <begin position="238"/>
        <end position="260"/>
    </location>
</feature>
<feature type="transmembrane region" description="Helical" evidence="10">
    <location>
        <begin position="536"/>
        <end position="557"/>
    </location>
</feature>
<evidence type="ECO:0000256" key="4">
    <source>
        <dbReference type="ARBA" id="ARBA00022538"/>
    </source>
</evidence>
<dbReference type="RefSeq" id="XP_021828580.1">
    <property type="nucleotide sequence ID" value="XM_021972888.1"/>
</dbReference>
<keyword evidence="13" id="KW-1185">Reference proteome</keyword>
<sequence>MEDKGCEKNSPCPNSRIPGVDFNIHNCRSREFNMNLYKTTLCLAYQSLGIVYGDLSISPIYVYKSTFSGDLHLYEDDHEILGVLSIVFWTLTLIPLCKYIIFVLGADDNGEGGTFALYSSLCRHSRMGLLNTVHPAHERISSYCSEIPTKDTRMGLLIKEFFEKHKSSRIVLLLVVFLGTGMIIGDGILTPTMSVLSAVYGIRIKAPDLHENYTVFIACIILVGLFALQHYGTHKVGFLFAPIMLIWLLCISGVGMYNIFRWNPRVIGALSPYYIYYFFRKTGRIGWSSLGGVVLCLTGTEAMFADLGHFSKLSIRIAFTGLVYPCLVLAYMGEAAYISKNKMDISSSFYKAIPEVMFWPVFIIATLASVVGSQAIISATFSIVSQCRALRCFPRVKIKHTSNQIHGQIYIPEVNWMLMMSCLAVVIGFRDTRMIGNAYGLAGVTVMFITTCLMFLIISTVWKKNVLLAVLFFVVFGSLELLYISACLGKVHHGGWLPLLFALVIMSLMSIWNYGTMKKDAFELENKVSMDRLLSLGPSLGIARVPGICLLYSNVAFGLPPMFAHFVTNFPAFHHTLIFVTLKSLMVPKVPDVERFHVNRIGPPELSIFRCVVRYGYKEVRDCYNFETQLIEKVAEFLKQESTIEDMTVRGQSPNHISAAVGNEVCRDIAEQRRKEVSGGSGEQWSNTGFQSLGSHQEMKKLMEAREAGGVAYMMGNPYVVASGVSPFLKKFAINIVYGFLRRNCRRPAIALGVPHTSLLEVGMLYQV</sequence>
<dbReference type="InterPro" id="IPR003855">
    <property type="entry name" value="K+_transporter"/>
</dbReference>
<evidence type="ECO:0000313" key="14">
    <source>
        <dbReference type="RefSeq" id="XP_021828580.1"/>
    </source>
</evidence>
<evidence type="ECO:0000259" key="11">
    <source>
        <dbReference type="Pfam" id="PF02705"/>
    </source>
</evidence>
<feature type="transmembrane region" description="Helical" evidence="10">
    <location>
        <begin position="465"/>
        <end position="484"/>
    </location>
</feature>
<feature type="transmembrane region" description="Helical" evidence="10">
    <location>
        <begin position="439"/>
        <end position="458"/>
    </location>
</feature>
<keyword evidence="3" id="KW-0813">Transport</keyword>
<dbReference type="AlphaFoldDB" id="A0A6P5TNK5"/>
<organism evidence="13 14">
    <name type="scientific">Prunus avium</name>
    <name type="common">Cherry</name>
    <name type="synonym">Cerasus avium</name>
    <dbReference type="NCBI Taxonomy" id="42229"/>
    <lineage>
        <taxon>Eukaryota</taxon>
        <taxon>Viridiplantae</taxon>
        <taxon>Streptophyta</taxon>
        <taxon>Embryophyta</taxon>
        <taxon>Tracheophyta</taxon>
        <taxon>Spermatophyta</taxon>
        <taxon>Magnoliopsida</taxon>
        <taxon>eudicotyledons</taxon>
        <taxon>Gunneridae</taxon>
        <taxon>Pentapetalae</taxon>
        <taxon>rosids</taxon>
        <taxon>fabids</taxon>
        <taxon>Rosales</taxon>
        <taxon>Rosaceae</taxon>
        <taxon>Amygdaloideae</taxon>
        <taxon>Amygdaleae</taxon>
        <taxon>Prunus</taxon>
    </lineage>
</organism>
<dbReference type="GeneID" id="110768995"/>
<evidence type="ECO:0000313" key="13">
    <source>
        <dbReference type="Proteomes" id="UP000515124"/>
    </source>
</evidence>
<evidence type="ECO:0000256" key="8">
    <source>
        <dbReference type="ARBA" id="ARBA00023065"/>
    </source>
</evidence>
<dbReference type="Pfam" id="PF22776">
    <property type="entry name" value="K_trans_C"/>
    <property type="match status" value="1"/>
</dbReference>
<dbReference type="PANTHER" id="PTHR30540:SF88">
    <property type="entry name" value="POTASSIUM TRANSPORTER 13-RELATED"/>
    <property type="match status" value="1"/>
</dbReference>
<evidence type="ECO:0000256" key="2">
    <source>
        <dbReference type="ARBA" id="ARBA00008440"/>
    </source>
</evidence>
<dbReference type="GO" id="GO:0005886">
    <property type="term" value="C:plasma membrane"/>
    <property type="evidence" value="ECO:0007669"/>
    <property type="project" value="UniProtKB-SubCell"/>
</dbReference>
<dbReference type="InterPro" id="IPR053952">
    <property type="entry name" value="K_trans_C"/>
</dbReference>
<feature type="transmembrane region" description="Helical" evidence="10">
    <location>
        <begin position="358"/>
        <end position="384"/>
    </location>
</feature>
<feature type="transmembrane region" description="Helical" evidence="10">
    <location>
        <begin position="405"/>
        <end position="427"/>
    </location>
</feature>
<evidence type="ECO:0000256" key="10">
    <source>
        <dbReference type="RuleBase" id="RU321113"/>
    </source>
</evidence>
<feature type="transmembrane region" description="Helical" evidence="10">
    <location>
        <begin position="317"/>
        <end position="338"/>
    </location>
</feature>
<feature type="domain" description="K+ potassium transporter C-terminal" evidence="12">
    <location>
        <begin position="546"/>
        <end position="767"/>
    </location>
</feature>
<proteinExistence type="inferred from homology"/>
<evidence type="ECO:0000256" key="5">
    <source>
        <dbReference type="ARBA" id="ARBA00022692"/>
    </source>
</evidence>
<feature type="transmembrane region" description="Helical" evidence="10">
    <location>
        <begin position="80"/>
        <end position="101"/>
    </location>
</feature>
<feature type="transmembrane region" description="Helical" evidence="10">
    <location>
        <begin position="496"/>
        <end position="515"/>
    </location>
</feature>
<dbReference type="GO" id="GO:0015079">
    <property type="term" value="F:potassium ion transmembrane transporter activity"/>
    <property type="evidence" value="ECO:0007669"/>
    <property type="project" value="UniProtKB-UniRule"/>
</dbReference>
<evidence type="ECO:0000259" key="12">
    <source>
        <dbReference type="Pfam" id="PF22776"/>
    </source>
</evidence>
<keyword evidence="6 10" id="KW-0630">Potassium</keyword>
<feature type="transmembrane region" description="Helical" evidence="10">
    <location>
        <begin position="170"/>
        <end position="193"/>
    </location>
</feature>
<feature type="domain" description="K+ potassium transporter integral membrane" evidence="11">
    <location>
        <begin position="43"/>
        <end position="534"/>
    </location>
</feature>
<comment type="subcellular location">
    <subcellularLocation>
        <location evidence="1">Cell membrane</location>
        <topology evidence="1">Multi-pass membrane protein</topology>
    </subcellularLocation>
    <subcellularLocation>
        <location evidence="10">Membrane</location>
        <topology evidence="10">Multi-pass membrane protein</topology>
    </subcellularLocation>
</comment>
<keyword evidence="7 10" id="KW-1133">Transmembrane helix</keyword>
<dbReference type="Pfam" id="PF02705">
    <property type="entry name" value="K_trans"/>
    <property type="match status" value="1"/>
</dbReference>
<evidence type="ECO:0000256" key="1">
    <source>
        <dbReference type="ARBA" id="ARBA00004651"/>
    </source>
</evidence>
<dbReference type="PANTHER" id="PTHR30540">
    <property type="entry name" value="OSMOTIC STRESS POTASSIUM TRANSPORTER"/>
    <property type="match status" value="1"/>
</dbReference>
<keyword evidence="5 10" id="KW-0812">Transmembrane</keyword>
<dbReference type="InterPro" id="IPR053951">
    <property type="entry name" value="K_trans_N"/>
</dbReference>
<keyword evidence="9 10" id="KW-0472">Membrane</keyword>
<evidence type="ECO:0000256" key="9">
    <source>
        <dbReference type="ARBA" id="ARBA00023136"/>
    </source>
</evidence>
<comment type="function">
    <text evidence="10">Potassium transporter.</text>
</comment>
<dbReference type="KEGG" id="pavi:110768995"/>
<comment type="similarity">
    <text evidence="2 10">Belongs to the HAK/KUP transporter (TC 2.A.72.3) family.</text>
</comment>